<sequence length="280" mass="29658">MTTDPADDRRVGYAQVARGKRPAHGEPVLERAFALLGAFSAQHRTLGLAELSRRAGLPKSTALRLARKLVELGVLERAADGGFAVGVRLWEIASLAPRGQGLRAVAMPYMEDLSLVTKQHVLLAVRDGDEALIVERLSSRGASPVLYRVGGRAPLHSTGVGRILLAFGSFDFQQDYLDKEWRLTPESLPVSNPDLRRALAEVRRVGYAQVARSQPVPVVSVAAPIWDGDNALAGALSIVFPTPGTDPLALIPAVRAAARAISRELGSTKAPGPGSGSTAG</sequence>
<protein>
    <submittedName>
        <fullName evidence="6">Helix-turn-helix domain-containing protein</fullName>
    </submittedName>
</protein>
<dbReference type="PANTHER" id="PTHR30136">
    <property type="entry name" value="HELIX-TURN-HELIX TRANSCRIPTIONAL REGULATOR, ICLR FAMILY"/>
    <property type="match status" value="1"/>
</dbReference>
<evidence type="ECO:0000313" key="6">
    <source>
        <dbReference type="EMBL" id="GAA2011535.1"/>
    </source>
</evidence>
<keyword evidence="3" id="KW-0804">Transcription</keyword>
<dbReference type="EMBL" id="BAAAQN010000001">
    <property type="protein sequence ID" value="GAA2011535.1"/>
    <property type="molecule type" value="Genomic_DNA"/>
</dbReference>
<keyword evidence="2" id="KW-0238">DNA-binding</keyword>
<evidence type="ECO:0000259" key="5">
    <source>
        <dbReference type="PROSITE" id="PS51078"/>
    </source>
</evidence>
<dbReference type="Gene3D" id="1.10.10.10">
    <property type="entry name" value="Winged helix-like DNA-binding domain superfamily/Winged helix DNA-binding domain"/>
    <property type="match status" value="1"/>
</dbReference>
<feature type="domain" description="HTH iclR-type" evidence="4">
    <location>
        <begin position="26"/>
        <end position="87"/>
    </location>
</feature>
<dbReference type="SMART" id="SM00346">
    <property type="entry name" value="HTH_ICLR"/>
    <property type="match status" value="1"/>
</dbReference>
<dbReference type="InterPro" id="IPR029016">
    <property type="entry name" value="GAF-like_dom_sf"/>
</dbReference>
<evidence type="ECO:0000256" key="1">
    <source>
        <dbReference type="ARBA" id="ARBA00023015"/>
    </source>
</evidence>
<accession>A0ABP5F1U8</accession>
<reference evidence="7" key="1">
    <citation type="journal article" date="2019" name="Int. J. Syst. Evol. Microbiol.">
        <title>The Global Catalogue of Microorganisms (GCM) 10K type strain sequencing project: providing services to taxonomists for standard genome sequencing and annotation.</title>
        <authorList>
            <consortium name="The Broad Institute Genomics Platform"/>
            <consortium name="The Broad Institute Genome Sequencing Center for Infectious Disease"/>
            <person name="Wu L."/>
            <person name="Ma J."/>
        </authorList>
    </citation>
    <scope>NUCLEOTIDE SEQUENCE [LARGE SCALE GENOMIC DNA]</scope>
    <source>
        <strain evidence="7">JCM 16014</strain>
    </source>
</reference>
<evidence type="ECO:0000259" key="4">
    <source>
        <dbReference type="PROSITE" id="PS51077"/>
    </source>
</evidence>
<dbReference type="Pfam" id="PF09339">
    <property type="entry name" value="HTH_IclR"/>
    <property type="match status" value="1"/>
</dbReference>
<dbReference type="PROSITE" id="PS51077">
    <property type="entry name" value="HTH_ICLR"/>
    <property type="match status" value="1"/>
</dbReference>
<evidence type="ECO:0000313" key="7">
    <source>
        <dbReference type="Proteomes" id="UP001500751"/>
    </source>
</evidence>
<name>A0ABP5F1U8_9ACTN</name>
<dbReference type="RefSeq" id="WP_344663530.1">
    <property type="nucleotide sequence ID" value="NZ_BAAAQN010000001.1"/>
</dbReference>
<dbReference type="SUPFAM" id="SSF55781">
    <property type="entry name" value="GAF domain-like"/>
    <property type="match status" value="1"/>
</dbReference>
<dbReference type="Proteomes" id="UP001500751">
    <property type="component" value="Unassembled WGS sequence"/>
</dbReference>
<dbReference type="InterPro" id="IPR005471">
    <property type="entry name" value="Tscrpt_reg_IclR_N"/>
</dbReference>
<dbReference type="Gene3D" id="3.30.450.40">
    <property type="match status" value="1"/>
</dbReference>
<dbReference type="PROSITE" id="PS51078">
    <property type="entry name" value="ICLR_ED"/>
    <property type="match status" value="1"/>
</dbReference>
<proteinExistence type="predicted"/>
<dbReference type="Pfam" id="PF01614">
    <property type="entry name" value="IclR_C"/>
    <property type="match status" value="1"/>
</dbReference>
<dbReference type="InterPro" id="IPR050707">
    <property type="entry name" value="HTH_MetabolicPath_Reg"/>
</dbReference>
<evidence type="ECO:0000256" key="2">
    <source>
        <dbReference type="ARBA" id="ARBA00023125"/>
    </source>
</evidence>
<gene>
    <name evidence="6" type="ORF">GCM10009839_02040</name>
</gene>
<keyword evidence="7" id="KW-1185">Reference proteome</keyword>
<dbReference type="InterPro" id="IPR036388">
    <property type="entry name" value="WH-like_DNA-bd_sf"/>
</dbReference>
<dbReference type="SUPFAM" id="SSF46785">
    <property type="entry name" value="Winged helix' DNA-binding domain"/>
    <property type="match status" value="1"/>
</dbReference>
<keyword evidence="1" id="KW-0805">Transcription regulation</keyword>
<feature type="domain" description="IclR-ED" evidence="5">
    <location>
        <begin position="88"/>
        <end position="267"/>
    </location>
</feature>
<dbReference type="InterPro" id="IPR014757">
    <property type="entry name" value="Tscrpt_reg_IclR_C"/>
</dbReference>
<evidence type="ECO:0000256" key="3">
    <source>
        <dbReference type="ARBA" id="ARBA00023163"/>
    </source>
</evidence>
<organism evidence="6 7">
    <name type="scientific">Catenulispora yoronensis</name>
    <dbReference type="NCBI Taxonomy" id="450799"/>
    <lineage>
        <taxon>Bacteria</taxon>
        <taxon>Bacillati</taxon>
        <taxon>Actinomycetota</taxon>
        <taxon>Actinomycetes</taxon>
        <taxon>Catenulisporales</taxon>
        <taxon>Catenulisporaceae</taxon>
        <taxon>Catenulispora</taxon>
    </lineage>
</organism>
<comment type="caution">
    <text evidence="6">The sequence shown here is derived from an EMBL/GenBank/DDBJ whole genome shotgun (WGS) entry which is preliminary data.</text>
</comment>
<dbReference type="PANTHER" id="PTHR30136:SF24">
    <property type="entry name" value="HTH-TYPE TRANSCRIPTIONAL REPRESSOR ALLR"/>
    <property type="match status" value="1"/>
</dbReference>
<dbReference type="InterPro" id="IPR036390">
    <property type="entry name" value="WH_DNA-bd_sf"/>
</dbReference>